<evidence type="ECO:0000259" key="1">
    <source>
        <dbReference type="PROSITE" id="PS50206"/>
    </source>
</evidence>
<dbReference type="CDD" id="cd00158">
    <property type="entry name" value="RHOD"/>
    <property type="match status" value="1"/>
</dbReference>
<proteinExistence type="predicted"/>
<keyword evidence="3" id="KW-1185">Reference proteome</keyword>
<dbReference type="RefSeq" id="WP_060535739.1">
    <property type="nucleotide sequence ID" value="NZ_CP013023.1"/>
</dbReference>
<dbReference type="GO" id="GO:0016740">
    <property type="term" value="F:transferase activity"/>
    <property type="evidence" value="ECO:0007669"/>
    <property type="project" value="UniProtKB-KW"/>
</dbReference>
<dbReference type="Proteomes" id="UP000078148">
    <property type="component" value="Chromosome"/>
</dbReference>
<feature type="domain" description="Rhodanese" evidence="1">
    <location>
        <begin position="18"/>
        <end position="99"/>
    </location>
</feature>
<sequence length="101" mass="11626">MANETQITTDELRQRLADGEKLQLIDVREHDEVIYGMIEGARHIPMNQIPGRMEEIDPDVQTVLICRSGARSERVREYLNENGYDNCLNMSGGMIEWMEGE</sequence>
<gene>
    <name evidence="2" type="ORF">AR543_17605</name>
</gene>
<dbReference type="Gene3D" id="3.40.250.10">
    <property type="entry name" value="Rhodanese-like domain"/>
    <property type="match status" value="1"/>
</dbReference>
<organism evidence="2 3">
    <name type="scientific">Paenibacillus bovis</name>
    <dbReference type="NCBI Taxonomy" id="1616788"/>
    <lineage>
        <taxon>Bacteria</taxon>
        <taxon>Bacillati</taxon>
        <taxon>Bacillota</taxon>
        <taxon>Bacilli</taxon>
        <taxon>Bacillales</taxon>
        <taxon>Paenibacillaceae</taxon>
        <taxon>Paenibacillus</taxon>
    </lineage>
</organism>
<dbReference type="Pfam" id="PF00581">
    <property type="entry name" value="Rhodanese"/>
    <property type="match status" value="1"/>
</dbReference>
<accession>A0A172ZJ31</accession>
<dbReference type="InterPro" id="IPR001763">
    <property type="entry name" value="Rhodanese-like_dom"/>
</dbReference>
<dbReference type="SUPFAM" id="SSF52821">
    <property type="entry name" value="Rhodanese/Cell cycle control phosphatase"/>
    <property type="match status" value="1"/>
</dbReference>
<dbReference type="PANTHER" id="PTHR43031:SF17">
    <property type="entry name" value="SULFURTRANSFERASE YTWF-RELATED"/>
    <property type="match status" value="1"/>
</dbReference>
<name>A0A172ZJ31_9BACL</name>
<keyword evidence="2" id="KW-0808">Transferase</keyword>
<dbReference type="KEGG" id="pbv:AR543_17605"/>
<dbReference type="InterPro" id="IPR036873">
    <property type="entry name" value="Rhodanese-like_dom_sf"/>
</dbReference>
<evidence type="ECO:0000313" key="2">
    <source>
        <dbReference type="EMBL" id="ANF97644.1"/>
    </source>
</evidence>
<dbReference type="AlphaFoldDB" id="A0A172ZJ31"/>
<protein>
    <submittedName>
        <fullName evidence="2">Sulfurtransferase</fullName>
    </submittedName>
</protein>
<dbReference type="SMART" id="SM00450">
    <property type="entry name" value="RHOD"/>
    <property type="match status" value="1"/>
</dbReference>
<dbReference type="OrthoDB" id="9800872at2"/>
<dbReference type="STRING" id="1616788.AR543_17605"/>
<dbReference type="EMBL" id="CP013023">
    <property type="protein sequence ID" value="ANF97644.1"/>
    <property type="molecule type" value="Genomic_DNA"/>
</dbReference>
<reference evidence="2 3" key="2">
    <citation type="journal article" date="2016" name="Int. J. Syst. Evol. Microbiol.">
        <title>Paenibacillus bovis sp. nov., isolated from raw yak (Bos grunniens) milk.</title>
        <authorList>
            <person name="Gao C."/>
            <person name="Han J."/>
            <person name="Liu Z."/>
            <person name="Xu X."/>
            <person name="Hang F."/>
            <person name="Wu Z."/>
        </authorList>
    </citation>
    <scope>NUCLEOTIDE SEQUENCE [LARGE SCALE GENOMIC DNA]</scope>
    <source>
        <strain evidence="2 3">BD3526</strain>
    </source>
</reference>
<dbReference type="PROSITE" id="PS50206">
    <property type="entry name" value="RHODANESE_3"/>
    <property type="match status" value="1"/>
</dbReference>
<reference evidence="3" key="1">
    <citation type="submission" date="2015-10" db="EMBL/GenBank/DDBJ databases">
        <title>Genome of Paenibacillus bovis sp. nov.</title>
        <authorList>
            <person name="Wu Z."/>
            <person name="Gao C."/>
            <person name="Liu Z."/>
            <person name="Zheng H."/>
        </authorList>
    </citation>
    <scope>NUCLEOTIDE SEQUENCE [LARGE SCALE GENOMIC DNA]</scope>
    <source>
        <strain evidence="3">BD3526</strain>
    </source>
</reference>
<evidence type="ECO:0000313" key="3">
    <source>
        <dbReference type="Proteomes" id="UP000078148"/>
    </source>
</evidence>
<dbReference type="InterPro" id="IPR050229">
    <property type="entry name" value="GlpE_sulfurtransferase"/>
</dbReference>
<dbReference type="PANTHER" id="PTHR43031">
    <property type="entry name" value="FAD-DEPENDENT OXIDOREDUCTASE"/>
    <property type="match status" value="1"/>
</dbReference>